<dbReference type="RefSeq" id="WP_345611255.1">
    <property type="nucleotide sequence ID" value="NZ_BAABJO010000038.1"/>
</dbReference>
<evidence type="ECO:0000256" key="1">
    <source>
        <dbReference type="ARBA" id="ARBA00023002"/>
    </source>
</evidence>
<sequence>MAVRTGVIGTGRWASDTHAPALAAHPDIEFAGVWGRDHAKARRLAEPHGVTAFLTLDELLAAVDAVVLTVPPTVQPEIAVRAARAGTHMLLEKPLALDLPAARRIRTAAEEHDVAGLVFLTSRHRPEQRAWIAAARERGGWHSGHASWLASLYDPAAARDATDWRRAKGALWDVGPHALSVALGVLGPVGEVVARPGAGDTVHLVLQHGVLQHGVLQHAPGPTSTMTLSLTAPIQQSLFTAVGTAGALPMPTPLSTVETAAATALTDLAAMAATGERAHATDLRFGEEIVEVLTAAERSLAHGRPVTCAEVRDG</sequence>
<evidence type="ECO:0000313" key="4">
    <source>
        <dbReference type="Proteomes" id="UP001500804"/>
    </source>
</evidence>
<dbReference type="InterPro" id="IPR036291">
    <property type="entry name" value="NAD(P)-bd_dom_sf"/>
</dbReference>
<evidence type="ECO:0000313" key="3">
    <source>
        <dbReference type="EMBL" id="GAA5137628.1"/>
    </source>
</evidence>
<dbReference type="EMBL" id="BAABJO010000038">
    <property type="protein sequence ID" value="GAA5137628.1"/>
    <property type="molecule type" value="Genomic_DNA"/>
</dbReference>
<dbReference type="Gene3D" id="3.30.360.10">
    <property type="entry name" value="Dihydrodipicolinate Reductase, domain 2"/>
    <property type="match status" value="1"/>
</dbReference>
<accession>A0ABP9NZR7</accession>
<evidence type="ECO:0000259" key="2">
    <source>
        <dbReference type="Pfam" id="PF01408"/>
    </source>
</evidence>
<dbReference type="SUPFAM" id="SSF51735">
    <property type="entry name" value="NAD(P)-binding Rossmann-fold domains"/>
    <property type="match status" value="1"/>
</dbReference>
<gene>
    <name evidence="3" type="ORF">GCM10023320_70650</name>
</gene>
<name>A0ABP9NZR7_9PSEU</name>
<keyword evidence="1" id="KW-0560">Oxidoreductase</keyword>
<dbReference type="Pfam" id="PF01408">
    <property type="entry name" value="GFO_IDH_MocA"/>
    <property type="match status" value="1"/>
</dbReference>
<dbReference type="SUPFAM" id="SSF55347">
    <property type="entry name" value="Glyceraldehyde-3-phosphate dehydrogenase-like, C-terminal domain"/>
    <property type="match status" value="1"/>
</dbReference>
<dbReference type="InterPro" id="IPR000683">
    <property type="entry name" value="Gfo/Idh/MocA-like_OxRdtase_N"/>
</dbReference>
<dbReference type="Proteomes" id="UP001500804">
    <property type="component" value="Unassembled WGS sequence"/>
</dbReference>
<keyword evidence="4" id="KW-1185">Reference proteome</keyword>
<dbReference type="PANTHER" id="PTHR43818:SF11">
    <property type="entry name" value="BCDNA.GH03377"/>
    <property type="match status" value="1"/>
</dbReference>
<protein>
    <submittedName>
        <fullName evidence="3">Gfo/Idh/MocA family oxidoreductase</fullName>
    </submittedName>
</protein>
<dbReference type="InterPro" id="IPR050463">
    <property type="entry name" value="Gfo/Idh/MocA_oxidrdct_glycsds"/>
</dbReference>
<organism evidence="3 4">
    <name type="scientific">Pseudonocardia adelaidensis</name>
    <dbReference type="NCBI Taxonomy" id="648754"/>
    <lineage>
        <taxon>Bacteria</taxon>
        <taxon>Bacillati</taxon>
        <taxon>Actinomycetota</taxon>
        <taxon>Actinomycetes</taxon>
        <taxon>Pseudonocardiales</taxon>
        <taxon>Pseudonocardiaceae</taxon>
        <taxon>Pseudonocardia</taxon>
    </lineage>
</organism>
<dbReference type="PANTHER" id="PTHR43818">
    <property type="entry name" value="BCDNA.GH03377"/>
    <property type="match status" value="1"/>
</dbReference>
<reference evidence="4" key="1">
    <citation type="journal article" date="2019" name="Int. J. Syst. Evol. Microbiol.">
        <title>The Global Catalogue of Microorganisms (GCM) 10K type strain sequencing project: providing services to taxonomists for standard genome sequencing and annotation.</title>
        <authorList>
            <consortium name="The Broad Institute Genomics Platform"/>
            <consortium name="The Broad Institute Genome Sequencing Center for Infectious Disease"/>
            <person name="Wu L."/>
            <person name="Ma J."/>
        </authorList>
    </citation>
    <scope>NUCLEOTIDE SEQUENCE [LARGE SCALE GENOMIC DNA]</scope>
    <source>
        <strain evidence="4">JCM 18302</strain>
    </source>
</reference>
<comment type="caution">
    <text evidence="3">The sequence shown here is derived from an EMBL/GenBank/DDBJ whole genome shotgun (WGS) entry which is preliminary data.</text>
</comment>
<dbReference type="Gene3D" id="3.40.50.720">
    <property type="entry name" value="NAD(P)-binding Rossmann-like Domain"/>
    <property type="match status" value="1"/>
</dbReference>
<proteinExistence type="predicted"/>
<feature type="domain" description="Gfo/Idh/MocA-like oxidoreductase N-terminal" evidence="2">
    <location>
        <begin position="4"/>
        <end position="115"/>
    </location>
</feature>